<organism evidence="1 2">
    <name type="scientific">Fusarium flagelliforme</name>
    <dbReference type="NCBI Taxonomy" id="2675880"/>
    <lineage>
        <taxon>Eukaryota</taxon>
        <taxon>Fungi</taxon>
        <taxon>Dikarya</taxon>
        <taxon>Ascomycota</taxon>
        <taxon>Pezizomycotina</taxon>
        <taxon>Sordariomycetes</taxon>
        <taxon>Hypocreomycetidae</taxon>
        <taxon>Hypocreales</taxon>
        <taxon>Nectriaceae</taxon>
        <taxon>Fusarium</taxon>
        <taxon>Fusarium incarnatum-equiseti species complex</taxon>
    </lineage>
</organism>
<keyword evidence="2" id="KW-1185">Reference proteome</keyword>
<comment type="caution">
    <text evidence="1">The sequence shown here is derived from an EMBL/GenBank/DDBJ whole genome shotgun (WGS) entry which is preliminary data.</text>
</comment>
<dbReference type="Proteomes" id="UP000265631">
    <property type="component" value="Unassembled WGS sequence"/>
</dbReference>
<evidence type="ECO:0000313" key="1">
    <source>
        <dbReference type="EMBL" id="RFN48393.1"/>
    </source>
</evidence>
<dbReference type="EMBL" id="PXXK01000211">
    <property type="protein sequence ID" value="RFN48393.1"/>
    <property type="molecule type" value="Genomic_DNA"/>
</dbReference>
<sequence>MDKFTFVFQDGGQPVNSETKSQIRAHAMLGYLRQKFNTPSEGMPVTDISCATQDSHPQKPTINSYTRFRIHDRNSQNRKAAKGRGPIRSIEKQVPGSHWITKQNLLSLRRMTLEAIIQQISMSPNVQDATICAIICLEMFESTLGSIDGPVHLRGLYHILAKEQSSMSHYDLFTRAISCLDAIDSVLRDSSRLFTTAPPTPYLSSFVCANDVDTAPPFWLNSPLRIVEGYGYSPDFIPDATLELLNDSFWLFKDFHDEVCNNWMQMPYVYLWVLLTGAASVESAKDDDTQHSRLDSRRGFFYYRILQFMLTLGLRWSDDFELIVRPWADKTPAPGAPTTGIYRESYIDKGDDHEEGYSFSAECQMSRTWAETCTTTNIGGNDEFGPIATFPRSTDTASDGFYYCAGYGAFNWVPVTVTAGQKYLSAAKTAIAASTEASATNDAHAAEATTADDETASTVDEDLVIVTGETSPTQTSFYQ</sequence>
<accession>A0A395MLZ1</accession>
<dbReference type="AlphaFoldDB" id="A0A395MLZ1"/>
<proteinExistence type="predicted"/>
<evidence type="ECO:0000313" key="2">
    <source>
        <dbReference type="Proteomes" id="UP000265631"/>
    </source>
</evidence>
<protein>
    <submittedName>
        <fullName evidence="1">Uncharacterized protein</fullName>
    </submittedName>
</protein>
<reference evidence="1 2" key="1">
    <citation type="journal article" date="2018" name="PLoS Pathog.">
        <title>Evolution of structural diversity of trichothecenes, a family of toxins produced by plant pathogenic and entomopathogenic fungi.</title>
        <authorList>
            <person name="Proctor R.H."/>
            <person name="McCormick S.P."/>
            <person name="Kim H.S."/>
            <person name="Cardoza R.E."/>
            <person name="Stanley A.M."/>
            <person name="Lindo L."/>
            <person name="Kelly A."/>
            <person name="Brown D.W."/>
            <person name="Lee T."/>
            <person name="Vaughan M.M."/>
            <person name="Alexander N.J."/>
            <person name="Busman M."/>
            <person name="Gutierrez S."/>
        </authorList>
    </citation>
    <scope>NUCLEOTIDE SEQUENCE [LARGE SCALE GENOMIC DNA]</scope>
    <source>
        <strain evidence="1 2">NRRL 13405</strain>
    </source>
</reference>
<gene>
    <name evidence="1" type="ORF">FIE12Z_7353</name>
</gene>
<name>A0A395MLZ1_9HYPO</name>